<keyword evidence="1" id="KW-0472">Membrane</keyword>
<evidence type="ECO:0000313" key="2">
    <source>
        <dbReference type="EMBL" id="MCB8610077.1"/>
    </source>
</evidence>
<reference evidence="2" key="1">
    <citation type="submission" date="2021-10" db="EMBL/GenBank/DDBJ databases">
        <title>Collection of gut derived symbiotic bacterial strains cultured from healthy donors.</title>
        <authorList>
            <person name="Lin H."/>
            <person name="Littmann E."/>
            <person name="Kohout C."/>
            <person name="Pamer E.G."/>
        </authorList>
    </citation>
    <scope>NUCLEOTIDE SEQUENCE</scope>
    <source>
        <strain evidence="2">DFI.4.48</strain>
    </source>
</reference>
<evidence type="ECO:0008006" key="4">
    <source>
        <dbReference type="Google" id="ProtNLM"/>
    </source>
</evidence>
<feature type="transmembrane region" description="Helical" evidence="1">
    <location>
        <begin position="341"/>
        <end position="361"/>
    </location>
</feature>
<dbReference type="RefSeq" id="WP_227279471.1">
    <property type="nucleotide sequence ID" value="NZ_JAJDKZ010000012.1"/>
</dbReference>
<keyword evidence="1" id="KW-1133">Transmembrane helix</keyword>
<sequence length="370" mass="43576">MEKIKELMNKKYVYYVCLFIFVFALHLFMRPGEADDLWFINNYTGNPLSFAYMRYMQWSSRFLIEMVLVFIASLPLIVWKVFGETGWIATTLNYTWPITLGFYGFSILLEEKTNFLKQIISFFCIIFACNQEQMCCVMLAFIIICFCIRTFQKKNNKVFLIPFIICILMGVLHIICPGNSMRQISEMQTWYPAYQNFDVLDKISIGIISTVTAILFDFRIIYIAFIGMLILYIKYLPLNKKLSYIIQFILVCFIFINIYPFDSTQLMFYSKAQESIVIAFMNFVLPVLLFSLLISIVIYLILKTKNKYNYMFVLLFLSGICSRLILGFSPTVYASGKRTVIYFYIVCYLLTIFIMKTICIIKENDFEKKI</sequence>
<dbReference type="Proteomes" id="UP001198439">
    <property type="component" value="Unassembled WGS sequence"/>
</dbReference>
<feature type="transmembrane region" description="Helical" evidence="1">
    <location>
        <begin position="119"/>
        <end position="146"/>
    </location>
</feature>
<gene>
    <name evidence="2" type="ORF">LJD69_05675</name>
</gene>
<evidence type="ECO:0000256" key="1">
    <source>
        <dbReference type="SAM" id="Phobius"/>
    </source>
</evidence>
<dbReference type="EMBL" id="JAJDKZ010000012">
    <property type="protein sequence ID" value="MCB8610077.1"/>
    <property type="molecule type" value="Genomic_DNA"/>
</dbReference>
<evidence type="ECO:0000313" key="3">
    <source>
        <dbReference type="Proteomes" id="UP001198439"/>
    </source>
</evidence>
<organism evidence="2 3">
    <name type="scientific">Faecalibacillus faecis</name>
    <dbReference type="NCBI Taxonomy" id="1982628"/>
    <lineage>
        <taxon>Bacteria</taxon>
        <taxon>Bacillati</taxon>
        <taxon>Bacillota</taxon>
        <taxon>Erysipelotrichia</taxon>
        <taxon>Erysipelotrichales</taxon>
        <taxon>Coprobacillaceae</taxon>
        <taxon>Faecalibacillus</taxon>
    </lineage>
</organism>
<protein>
    <recommendedName>
        <fullName evidence="4">Beta-carotene 15,15'-monooxygenase</fullName>
    </recommendedName>
</protein>
<feature type="transmembrane region" description="Helical" evidence="1">
    <location>
        <begin position="62"/>
        <end position="79"/>
    </location>
</feature>
<feature type="transmembrane region" description="Helical" evidence="1">
    <location>
        <begin position="158"/>
        <end position="175"/>
    </location>
</feature>
<feature type="transmembrane region" description="Helical" evidence="1">
    <location>
        <begin position="309"/>
        <end position="329"/>
    </location>
</feature>
<comment type="caution">
    <text evidence="2">The sequence shown here is derived from an EMBL/GenBank/DDBJ whole genome shotgun (WGS) entry which is preliminary data.</text>
</comment>
<accession>A0AAW4VLX6</accession>
<feature type="transmembrane region" description="Helical" evidence="1">
    <location>
        <begin position="244"/>
        <end position="261"/>
    </location>
</feature>
<feature type="transmembrane region" description="Helical" evidence="1">
    <location>
        <begin position="203"/>
        <end position="232"/>
    </location>
</feature>
<feature type="transmembrane region" description="Helical" evidence="1">
    <location>
        <begin position="276"/>
        <end position="302"/>
    </location>
</feature>
<feature type="transmembrane region" description="Helical" evidence="1">
    <location>
        <begin position="86"/>
        <end position="107"/>
    </location>
</feature>
<dbReference type="AlphaFoldDB" id="A0AAW4VLX6"/>
<proteinExistence type="predicted"/>
<feature type="transmembrane region" description="Helical" evidence="1">
    <location>
        <begin position="12"/>
        <end position="29"/>
    </location>
</feature>
<keyword evidence="1" id="KW-0812">Transmembrane</keyword>
<name>A0AAW4VLX6_9FIRM</name>